<dbReference type="Gene3D" id="3.10.180.10">
    <property type="entry name" value="2,3-Dihydroxybiphenyl 1,2-Dioxygenase, domain 1"/>
    <property type="match status" value="1"/>
</dbReference>
<dbReference type="InterPro" id="IPR029068">
    <property type="entry name" value="Glyas_Bleomycin-R_OHBP_Dase"/>
</dbReference>
<dbReference type="CDD" id="cd06587">
    <property type="entry name" value="VOC"/>
    <property type="match status" value="1"/>
</dbReference>
<organism evidence="2 3">
    <name type="scientific">Segetibacter aerophilus</name>
    <dbReference type="NCBI Taxonomy" id="670293"/>
    <lineage>
        <taxon>Bacteria</taxon>
        <taxon>Pseudomonadati</taxon>
        <taxon>Bacteroidota</taxon>
        <taxon>Chitinophagia</taxon>
        <taxon>Chitinophagales</taxon>
        <taxon>Chitinophagaceae</taxon>
        <taxon>Segetibacter</taxon>
    </lineage>
</organism>
<dbReference type="InterPro" id="IPR058998">
    <property type="entry name" value="YycE-like_N"/>
</dbReference>
<gene>
    <name evidence="2" type="ORF">SAE01_41420</name>
</gene>
<dbReference type="Pfam" id="PF22659">
    <property type="entry name" value="YycE-like_C"/>
    <property type="match status" value="1"/>
</dbReference>
<comment type="caution">
    <text evidence="2">The sequence shown here is derived from an EMBL/GenBank/DDBJ whole genome shotgun (WGS) entry which is preliminary data.</text>
</comment>
<evidence type="ECO:0000313" key="2">
    <source>
        <dbReference type="EMBL" id="GEO11646.1"/>
    </source>
</evidence>
<evidence type="ECO:0000313" key="3">
    <source>
        <dbReference type="Proteomes" id="UP000321513"/>
    </source>
</evidence>
<feature type="domain" description="VOC" evidence="1">
    <location>
        <begin position="11"/>
        <end position="135"/>
    </location>
</feature>
<dbReference type="SUPFAM" id="SSF54593">
    <property type="entry name" value="Glyoxalase/Bleomycin resistance protein/Dihydroxybiphenyl dioxygenase"/>
    <property type="match status" value="1"/>
</dbReference>
<reference evidence="2 3" key="1">
    <citation type="submission" date="2019-07" db="EMBL/GenBank/DDBJ databases">
        <title>Whole genome shotgun sequence of Segetibacter aerophilus NBRC 106135.</title>
        <authorList>
            <person name="Hosoyama A."/>
            <person name="Uohara A."/>
            <person name="Ohji S."/>
            <person name="Ichikawa N."/>
        </authorList>
    </citation>
    <scope>NUCLEOTIDE SEQUENCE [LARGE SCALE GENOMIC DNA]</scope>
    <source>
        <strain evidence="2 3">NBRC 106135</strain>
    </source>
</reference>
<protein>
    <recommendedName>
        <fullName evidence="1">VOC domain-containing protein</fullName>
    </recommendedName>
</protein>
<dbReference type="AlphaFoldDB" id="A0A512BI47"/>
<dbReference type="PROSITE" id="PS51819">
    <property type="entry name" value="VOC"/>
    <property type="match status" value="1"/>
</dbReference>
<dbReference type="Pfam" id="PF22658">
    <property type="entry name" value="YycE-like_N"/>
    <property type="match status" value="1"/>
</dbReference>
<name>A0A512BI47_9BACT</name>
<accession>A0A512BI47</accession>
<proteinExistence type="predicted"/>
<dbReference type="Proteomes" id="UP000321513">
    <property type="component" value="Unassembled WGS sequence"/>
</dbReference>
<sequence length="139" mass="15856">MNDELSNNDYPAVQFRIARPTNKIEEVTEFYTKGLGLKVLYEFEGHEGYRGVMIGLPDLQYHLEFTQDGKGTPGKAPTKDNLLVLYFKTLAELNIIKDKLTALGCHPIDPENPYWKDKGFTFEDPDGWRVVLNDGVFNV</sequence>
<dbReference type="InterPro" id="IPR058997">
    <property type="entry name" value="YycE-like_C"/>
</dbReference>
<dbReference type="RefSeq" id="WP_218029212.1">
    <property type="nucleotide sequence ID" value="NZ_BJYT01000026.1"/>
</dbReference>
<dbReference type="EMBL" id="BJYT01000026">
    <property type="protein sequence ID" value="GEO11646.1"/>
    <property type="molecule type" value="Genomic_DNA"/>
</dbReference>
<keyword evidence="3" id="KW-1185">Reference proteome</keyword>
<dbReference type="InterPro" id="IPR037523">
    <property type="entry name" value="VOC_core"/>
</dbReference>
<evidence type="ECO:0000259" key="1">
    <source>
        <dbReference type="PROSITE" id="PS51819"/>
    </source>
</evidence>